<comment type="caution">
    <text evidence="1">The sequence shown here is derived from an EMBL/GenBank/DDBJ whole genome shotgun (WGS) entry which is preliminary data.</text>
</comment>
<organism evidence="1 2">
    <name type="scientific">Prevotella intermedia</name>
    <dbReference type="NCBI Taxonomy" id="28131"/>
    <lineage>
        <taxon>Bacteria</taxon>
        <taxon>Pseudomonadati</taxon>
        <taxon>Bacteroidota</taxon>
        <taxon>Bacteroidia</taxon>
        <taxon>Bacteroidales</taxon>
        <taxon>Prevotellaceae</taxon>
        <taxon>Prevotella</taxon>
    </lineage>
</organism>
<gene>
    <name evidence="1" type="ORF">CLI71_01335</name>
</gene>
<protein>
    <submittedName>
        <fullName evidence="1">Uncharacterized protein</fullName>
    </submittedName>
</protein>
<accession>A0A2A6EI09</accession>
<dbReference type="AlphaFoldDB" id="A0A2A6EI09"/>
<sequence>MALRKRLFCSAKQPLLPCKAYAFTLQNNRFWNAKTYFLIINGLQTASQNNICKDICRIKKHCNPRHKTPQLYNKRIKKYYEMFGIKK</sequence>
<proteinExistence type="predicted"/>
<dbReference type="EMBL" id="NSLY01000002">
    <property type="protein sequence ID" value="PDP61360.1"/>
    <property type="molecule type" value="Genomic_DNA"/>
</dbReference>
<dbReference type="Proteomes" id="UP000219058">
    <property type="component" value="Unassembled WGS sequence"/>
</dbReference>
<name>A0A2A6EI09_PREIN</name>
<evidence type="ECO:0000313" key="2">
    <source>
        <dbReference type="Proteomes" id="UP000219058"/>
    </source>
</evidence>
<evidence type="ECO:0000313" key="1">
    <source>
        <dbReference type="EMBL" id="PDP61360.1"/>
    </source>
</evidence>
<reference evidence="1 2" key="1">
    <citation type="submission" date="2017-09" db="EMBL/GenBank/DDBJ databases">
        <title>Phase variable restriction modification systems are present in the genome sequences of periodontal pathogens Prevotella intermedia, Tannerella forsythia and Porphyromonas gingivalis.</title>
        <authorList>
            <person name="Haigh R.D."/>
            <person name="Crawford L."/>
            <person name="Ralph J."/>
            <person name="Wanford J."/>
            <person name="Vartoukian S.R."/>
            <person name="Hijazib K."/>
            <person name="Wade W."/>
            <person name="Oggioni M.R."/>
        </authorList>
    </citation>
    <scope>NUCLEOTIDE SEQUENCE [LARGE SCALE GENOMIC DNA]</scope>
    <source>
        <strain evidence="1 2">WW2834</strain>
    </source>
</reference>